<evidence type="ECO:0000313" key="1">
    <source>
        <dbReference type="EMBL" id="KAH6922751.1"/>
    </source>
</evidence>
<name>A0ACB7RLS2_HYAAI</name>
<reference evidence="1" key="1">
    <citation type="submission" date="2020-05" db="EMBL/GenBank/DDBJ databases">
        <title>Large-scale comparative analyses of tick genomes elucidate their genetic diversity and vector capacities.</title>
        <authorList>
            <person name="Jia N."/>
            <person name="Wang J."/>
            <person name="Shi W."/>
            <person name="Du L."/>
            <person name="Sun Y."/>
            <person name="Zhan W."/>
            <person name="Jiang J."/>
            <person name="Wang Q."/>
            <person name="Zhang B."/>
            <person name="Ji P."/>
            <person name="Sakyi L.B."/>
            <person name="Cui X."/>
            <person name="Yuan T."/>
            <person name="Jiang B."/>
            <person name="Yang W."/>
            <person name="Lam T.T.-Y."/>
            <person name="Chang Q."/>
            <person name="Ding S."/>
            <person name="Wang X."/>
            <person name="Zhu J."/>
            <person name="Ruan X."/>
            <person name="Zhao L."/>
            <person name="Wei J."/>
            <person name="Que T."/>
            <person name="Du C."/>
            <person name="Cheng J."/>
            <person name="Dai P."/>
            <person name="Han X."/>
            <person name="Huang E."/>
            <person name="Gao Y."/>
            <person name="Liu J."/>
            <person name="Shao H."/>
            <person name="Ye R."/>
            <person name="Li L."/>
            <person name="Wei W."/>
            <person name="Wang X."/>
            <person name="Wang C."/>
            <person name="Yang T."/>
            <person name="Huo Q."/>
            <person name="Li W."/>
            <person name="Guo W."/>
            <person name="Chen H."/>
            <person name="Zhou L."/>
            <person name="Ni X."/>
            <person name="Tian J."/>
            <person name="Zhou Y."/>
            <person name="Sheng Y."/>
            <person name="Liu T."/>
            <person name="Pan Y."/>
            <person name="Xia L."/>
            <person name="Li J."/>
            <person name="Zhao F."/>
            <person name="Cao W."/>
        </authorList>
    </citation>
    <scope>NUCLEOTIDE SEQUENCE</scope>
    <source>
        <strain evidence="1">Hyas-2018</strain>
    </source>
</reference>
<proteinExistence type="predicted"/>
<dbReference type="EMBL" id="CM023489">
    <property type="protein sequence ID" value="KAH6922751.1"/>
    <property type="molecule type" value="Genomic_DNA"/>
</dbReference>
<keyword evidence="2" id="KW-1185">Reference proteome</keyword>
<organism evidence="1 2">
    <name type="scientific">Hyalomma asiaticum</name>
    <name type="common">Tick</name>
    <dbReference type="NCBI Taxonomy" id="266040"/>
    <lineage>
        <taxon>Eukaryota</taxon>
        <taxon>Metazoa</taxon>
        <taxon>Ecdysozoa</taxon>
        <taxon>Arthropoda</taxon>
        <taxon>Chelicerata</taxon>
        <taxon>Arachnida</taxon>
        <taxon>Acari</taxon>
        <taxon>Parasitiformes</taxon>
        <taxon>Ixodida</taxon>
        <taxon>Ixodoidea</taxon>
        <taxon>Ixodidae</taxon>
        <taxon>Hyalomminae</taxon>
        <taxon>Hyalomma</taxon>
    </lineage>
</organism>
<evidence type="ECO:0000313" key="2">
    <source>
        <dbReference type="Proteomes" id="UP000821845"/>
    </source>
</evidence>
<sequence>MVRHKWPFLLLLNAAVLFTVTKLHTELVWSTIYAPALCSFTGRACKVITSEQLRTASGPKGKSSPDVSRKNSTTTKIIGQLQSSAEKNTTTKKTLSAILLPALPGTGAANSTSTSVHPERVNLTIATNQKASVARPPTKRSMSRLVISMPTWFNITVAHYPFVPTHKVQRVIVVTYFRSGSSFIGELLSSAPRTFYHFEPLRMFTRDSRIDASVLKNGLDLIGHLFRCEFQRVEHYVRSDYESDFLFMWNHFLWTLCGGQLSVCFNSDAVSKVCSRAPVHIMKLTRLHMFQVRDFLRGNPDIAASVKILHLVRDPRGIVASRRSVAWCNTSDSCVRPDTVCSEMRADLESYKELKKEFPKSVYRLRYEDLCLNPEVEAMKLFGVLGLNYTVHVSRYLKTHTKARKHHALDSHSTWKNTSTAAFEWRTKLSYEDIDEIQRSCSDVLQRLDYK</sequence>
<gene>
    <name evidence="1" type="ORF">HPB50_018791</name>
</gene>
<dbReference type="Proteomes" id="UP000821845">
    <property type="component" value="Chromosome 9"/>
</dbReference>
<protein>
    <submittedName>
        <fullName evidence="1">Uncharacterized protein</fullName>
    </submittedName>
</protein>
<accession>A0ACB7RLS2</accession>
<comment type="caution">
    <text evidence="1">The sequence shown here is derived from an EMBL/GenBank/DDBJ whole genome shotgun (WGS) entry which is preliminary data.</text>
</comment>